<dbReference type="OrthoDB" id="9760804at2"/>
<feature type="domain" description="DUF3417" evidence="13">
    <location>
        <begin position="13"/>
        <end position="121"/>
    </location>
</feature>
<comment type="cofactor">
    <cofactor evidence="2">
        <name>pyridoxal 5'-phosphate</name>
        <dbReference type="ChEBI" id="CHEBI:597326"/>
    </cofactor>
</comment>
<dbReference type="Pfam" id="PF11897">
    <property type="entry name" value="DUF3417"/>
    <property type="match status" value="1"/>
</dbReference>
<evidence type="ECO:0000256" key="1">
    <source>
        <dbReference type="ARBA" id="ARBA00001275"/>
    </source>
</evidence>
<gene>
    <name evidence="14" type="primary">glgP</name>
    <name evidence="14" type="ORF">EKD16_05685</name>
</gene>
<evidence type="ECO:0000256" key="3">
    <source>
        <dbReference type="ARBA" id="ARBA00006047"/>
    </source>
</evidence>
<evidence type="ECO:0000256" key="6">
    <source>
        <dbReference type="ARBA" id="ARBA00022676"/>
    </source>
</evidence>
<comment type="similarity">
    <text evidence="3">Belongs to the glycogen phosphorylase family.</text>
</comment>
<dbReference type="AlphaFoldDB" id="A0A4P6PYY7"/>
<dbReference type="GO" id="GO:0005975">
    <property type="term" value="P:carbohydrate metabolic process"/>
    <property type="evidence" value="ECO:0007669"/>
    <property type="project" value="InterPro"/>
</dbReference>
<dbReference type="EC" id="2.4.1.1" evidence="4"/>
<dbReference type="PANTHER" id="PTHR42655:SF1">
    <property type="entry name" value="GLYCOGEN PHOSPHORYLASE"/>
    <property type="match status" value="1"/>
</dbReference>
<comment type="catalytic activity">
    <reaction evidence="1">
        <text>[(1-&gt;4)-alpha-D-glucosyl](n) + phosphate = [(1-&gt;4)-alpha-D-glucosyl](n-1) + alpha-D-glucose 1-phosphate</text>
        <dbReference type="Rhea" id="RHEA:41732"/>
        <dbReference type="Rhea" id="RHEA-COMP:9584"/>
        <dbReference type="Rhea" id="RHEA-COMP:9586"/>
        <dbReference type="ChEBI" id="CHEBI:15444"/>
        <dbReference type="ChEBI" id="CHEBI:43474"/>
        <dbReference type="ChEBI" id="CHEBI:58601"/>
        <dbReference type="EC" id="2.4.1.1"/>
    </reaction>
</comment>
<protein>
    <recommendedName>
        <fullName evidence="4">glycogen phosphorylase</fullName>
        <ecNumber evidence="4">2.4.1.1</ecNumber>
    </recommendedName>
</protein>
<evidence type="ECO:0000256" key="2">
    <source>
        <dbReference type="ARBA" id="ARBA00001933"/>
    </source>
</evidence>
<dbReference type="Pfam" id="PF00343">
    <property type="entry name" value="Phosphorylase"/>
    <property type="match status" value="1"/>
</dbReference>
<dbReference type="KEGG" id="strr:EKD16_05685"/>
<dbReference type="EMBL" id="CP036455">
    <property type="protein sequence ID" value="QBI52940.1"/>
    <property type="molecule type" value="Genomic_DNA"/>
</dbReference>
<feature type="region of interest" description="Disordered" evidence="12">
    <location>
        <begin position="811"/>
        <end position="840"/>
    </location>
</feature>
<keyword evidence="7 14" id="KW-0808">Transferase</keyword>
<evidence type="ECO:0000256" key="8">
    <source>
        <dbReference type="ARBA" id="ARBA00022898"/>
    </source>
</evidence>
<keyword evidence="6 14" id="KW-0328">Glycosyltransferase</keyword>
<evidence type="ECO:0000256" key="4">
    <source>
        <dbReference type="ARBA" id="ARBA00012591"/>
    </source>
</evidence>
<dbReference type="RefSeq" id="WP_131097396.1">
    <property type="nucleotide sequence ID" value="NZ_CP036455.1"/>
</dbReference>
<feature type="modified residue" description="N6-(pyridoxal phosphate)lysine" evidence="11">
    <location>
        <position position="613"/>
    </location>
</feature>
<dbReference type="PROSITE" id="PS00102">
    <property type="entry name" value="PHOSPHORYLASE"/>
    <property type="match status" value="1"/>
</dbReference>
<dbReference type="Proteomes" id="UP000292235">
    <property type="component" value="Chromosome"/>
</dbReference>
<reference evidence="14 15" key="1">
    <citation type="submission" date="2019-02" db="EMBL/GenBank/DDBJ databases">
        <authorList>
            <person name="Khodamoradi S."/>
            <person name="Hahnke R.L."/>
            <person name="Kaempfer P."/>
            <person name="Schumann P."/>
            <person name="Rohde M."/>
            <person name="Steinert M."/>
            <person name="Luzhetskyy A."/>
            <person name="Wink J."/>
            <person name="Ruckert C."/>
        </authorList>
    </citation>
    <scope>NUCLEOTIDE SEQUENCE [LARGE SCALE GENOMIC DNA]</scope>
    <source>
        <strain evidence="14 15">M2</strain>
    </source>
</reference>
<evidence type="ECO:0000256" key="12">
    <source>
        <dbReference type="SAM" id="MobiDB-lite"/>
    </source>
</evidence>
<dbReference type="InterPro" id="IPR000811">
    <property type="entry name" value="Glyco_trans_35"/>
</dbReference>
<dbReference type="GO" id="GO:0030170">
    <property type="term" value="F:pyridoxal phosphate binding"/>
    <property type="evidence" value="ECO:0007669"/>
    <property type="project" value="InterPro"/>
</dbReference>
<name>A0A4P6PYY7_9ACTN</name>
<dbReference type="InterPro" id="IPR024517">
    <property type="entry name" value="Glycogen_phosphorylase_DUF3417"/>
</dbReference>
<accession>A0A4P6PYY7</accession>
<proteinExistence type="inferred from homology"/>
<evidence type="ECO:0000256" key="5">
    <source>
        <dbReference type="ARBA" id="ARBA00022533"/>
    </source>
</evidence>
<evidence type="ECO:0000313" key="14">
    <source>
        <dbReference type="EMBL" id="QBI52940.1"/>
    </source>
</evidence>
<evidence type="ECO:0000256" key="9">
    <source>
        <dbReference type="ARBA" id="ARBA00023277"/>
    </source>
</evidence>
<dbReference type="SUPFAM" id="SSF53756">
    <property type="entry name" value="UDP-Glycosyltransferase/glycogen phosphorylase"/>
    <property type="match status" value="1"/>
</dbReference>
<dbReference type="PANTHER" id="PTHR42655">
    <property type="entry name" value="GLYCOGEN PHOSPHORYLASE"/>
    <property type="match status" value="1"/>
</dbReference>
<dbReference type="NCBIfam" id="TIGR02094">
    <property type="entry name" value="more_P_ylases"/>
    <property type="match status" value="1"/>
</dbReference>
<sequence>MKAIRRFTVRTVLPAELAPLERLAANLRWSWHAPTREIFAAVDAAVWEQCGQDPFRMLGEVSADRFAELAGDGDFLARLRAADSDLADYLAGDRWYQHHAREVDAPAAVAYFSAEYGLTAAMPQYSGGLGILAGDHLKSASDLGAPVIGVGLLYQHGYFSQALSPEGWQLEDYPEVDPRGLPLTQLRDGAGAPVGVGLDLPGGLRLSARVWVARVGRVPLLLLDAAHEDNPADLRGVTDRLYGGGKEHRLRQELLLGAGGVRAVRAYCRLNECPEPEVFHMNEGHAGFLGVERVREHVSAGLSFAEAVEAVRAGTVFTTHTPVSAGIDRFDRDLVHRHFAPGDSVAPGLDAEDVLRLGAEDYAGGDAGVFNMAVMGMRIAQHVNGVSRLHGAVSRDMFRGLWPGFDAAEVPITAVTNGVHARTWVAEEAQELARRMVPDTGEFTRAEGWRKVTDASEAELWEMRRTLRERLVADVRARLRASWRRRGASDAELGWVDDVLDPDVLTIGFARRVPSYKRLTLMLRDPERLASLLLDPERPLQIVVAGKAHPADEGGKRLIQEIVRFTDDPRVRRRIVFLPDYDMALARSLVQGCDVWLNNPLRPLEACGTSGMKSALNGGLNLSVRDGWWEEWYDGSNGWAIPTADGVADPDRRDALEAAALYDLVEQQVVPLFYDFDDRGLPKRWLEMVKHTLVSLGPKVLATRMVQDYVERLYQGAADSSRMLAASDLSGARELALWKQRVRDAWPKVRVEHVETTGTEGPPQVGGDLRVRASIDLGGLSPQDVRVEVAIGRVSDAEPEALVEPVLEELSADGPPVSADSAKPAGREAPAAGDRPAERAGAVRYSGAVTLARAGDCGITVRVLPSHPLLGEPAELGLVAVPDAPDGVGDQMVLR</sequence>
<dbReference type="Gene3D" id="3.40.50.2000">
    <property type="entry name" value="Glycogen Phosphorylase B"/>
    <property type="match status" value="3"/>
</dbReference>
<dbReference type="GO" id="GO:0008184">
    <property type="term" value="F:glycogen phosphorylase activity"/>
    <property type="evidence" value="ECO:0007669"/>
    <property type="project" value="InterPro"/>
</dbReference>
<evidence type="ECO:0000259" key="13">
    <source>
        <dbReference type="Pfam" id="PF11897"/>
    </source>
</evidence>
<evidence type="ECO:0000256" key="11">
    <source>
        <dbReference type="PIRSR" id="PIRSR000460-1"/>
    </source>
</evidence>
<keyword evidence="8 11" id="KW-0663">Pyridoxal phosphate</keyword>
<organism evidence="14 15">
    <name type="scientific">Streptomonospora litoralis</name>
    <dbReference type="NCBI Taxonomy" id="2498135"/>
    <lineage>
        <taxon>Bacteria</taxon>
        <taxon>Bacillati</taxon>
        <taxon>Actinomycetota</taxon>
        <taxon>Actinomycetes</taxon>
        <taxon>Streptosporangiales</taxon>
        <taxon>Nocardiopsidaceae</taxon>
        <taxon>Streptomonospora</taxon>
    </lineage>
</organism>
<dbReference type="PIRSF" id="PIRSF000460">
    <property type="entry name" value="Pprylas_GlgP"/>
    <property type="match status" value="1"/>
</dbReference>
<evidence type="ECO:0000256" key="10">
    <source>
        <dbReference type="ARBA" id="ARBA00025174"/>
    </source>
</evidence>
<keyword evidence="5" id="KW-0021">Allosteric enzyme</keyword>
<evidence type="ECO:0000313" key="15">
    <source>
        <dbReference type="Proteomes" id="UP000292235"/>
    </source>
</evidence>
<dbReference type="InterPro" id="IPR035090">
    <property type="entry name" value="Pyridoxal_P_attach_site"/>
</dbReference>
<dbReference type="InterPro" id="IPR052182">
    <property type="entry name" value="Glycogen/Maltodextrin_Phosph"/>
</dbReference>
<keyword evidence="15" id="KW-1185">Reference proteome</keyword>
<comment type="function">
    <text evidence="10">Phosphorylase is an important allosteric enzyme in carbohydrate metabolism. Enzymes from different sources differ in their regulatory mechanisms and in their natural substrates. However, all known phosphorylases share catalytic and structural properties.</text>
</comment>
<keyword evidence="9" id="KW-0119">Carbohydrate metabolism</keyword>
<evidence type="ECO:0000256" key="7">
    <source>
        <dbReference type="ARBA" id="ARBA00022679"/>
    </source>
</evidence>
<dbReference type="InterPro" id="IPR011834">
    <property type="entry name" value="Agluc_phsphrylas"/>
</dbReference>